<evidence type="ECO:0000256" key="4">
    <source>
        <dbReference type="ARBA" id="ARBA00022840"/>
    </source>
</evidence>
<sequence>MSDILQRCLGELSERVSHKKLTKVQENVVPALLTTNHNIVVAAPTGSGKTLLLEMAMFSLFKDQLRKNRTDPAERGLKKAVYICPIKALANEKYSLWKDTFHPLSVVIETGDQLRERSERDSLSSVSTADIVVTTPERWDSITRRWKEKTVMSIVHSVGLLLLDEIHTVHEERGAALEAIVSRMMTIKLAVENGKSKTASLGVVPHAVERVRFVAISGTLPNVEDFAKWLHVPPDMVFSFSNKDRPVPLSIHINGFTNDSNNPFAFDRFLTYKLYNTVKQYSDGKPTMIFCTSRKEVVASALRLVEEIKTAAQREGRENELIPSPEIQQLANKATDKQLKACLLLGFAFHHAALSLQDRLLVEEMFKDQYIAVVCTTTTLALGVNLPAHLVIIKGTSFFKNGKREDIPLSDMAQMCGRAGRPGLDSHGVAVVLTTGQANRVVVFTSHYRMGTSIRRWRVSFTST</sequence>
<dbReference type="Gene3D" id="3.40.50.300">
    <property type="entry name" value="P-loop containing nucleotide triphosphate hydrolases"/>
    <property type="match status" value="2"/>
</dbReference>
<dbReference type="Pfam" id="PF00271">
    <property type="entry name" value="Helicase_C"/>
    <property type="match status" value="1"/>
</dbReference>
<dbReference type="Pfam" id="PF00270">
    <property type="entry name" value="DEAD"/>
    <property type="match status" value="1"/>
</dbReference>
<dbReference type="GO" id="GO:0003676">
    <property type="term" value="F:nucleic acid binding"/>
    <property type="evidence" value="ECO:0007669"/>
    <property type="project" value="InterPro"/>
</dbReference>
<dbReference type="InterPro" id="IPR027417">
    <property type="entry name" value="P-loop_NTPase"/>
</dbReference>
<evidence type="ECO:0000256" key="1">
    <source>
        <dbReference type="ARBA" id="ARBA00022741"/>
    </source>
</evidence>
<gene>
    <name evidence="7" type="ORF">ADEAN_000375700</name>
</gene>
<protein>
    <submittedName>
        <fullName evidence="7">Type III restriction enzyme, res subunit/DEAD/DEAH box helicase/Helicase conserved C-terminal domain containing protein, putative</fullName>
    </submittedName>
</protein>
<proteinExistence type="predicted"/>
<keyword evidence="2" id="KW-0378">Hydrolase</keyword>
<keyword evidence="8" id="KW-1185">Reference proteome</keyword>
<keyword evidence="3 7" id="KW-0347">Helicase</keyword>
<reference evidence="7 8" key="1">
    <citation type="submission" date="2020-08" db="EMBL/GenBank/DDBJ databases">
        <authorList>
            <person name="Newling K."/>
            <person name="Davey J."/>
            <person name="Forrester S."/>
        </authorList>
    </citation>
    <scope>NUCLEOTIDE SEQUENCE [LARGE SCALE GENOMIC DNA]</scope>
    <source>
        <strain evidence="8">Crithidia deanei Carvalho (ATCC PRA-265)</strain>
    </source>
</reference>
<accession>A0A7G2C944</accession>
<dbReference type="AlphaFoldDB" id="A0A7G2C944"/>
<dbReference type="PROSITE" id="PS51194">
    <property type="entry name" value="HELICASE_CTER"/>
    <property type="match status" value="1"/>
</dbReference>
<dbReference type="PROSITE" id="PS51192">
    <property type="entry name" value="HELICASE_ATP_BIND_1"/>
    <property type="match status" value="1"/>
</dbReference>
<dbReference type="GO" id="GO:0005634">
    <property type="term" value="C:nucleus"/>
    <property type="evidence" value="ECO:0007669"/>
    <property type="project" value="TreeGrafter"/>
</dbReference>
<dbReference type="SMART" id="SM00487">
    <property type="entry name" value="DEXDc"/>
    <property type="match status" value="1"/>
</dbReference>
<dbReference type="Proteomes" id="UP000515908">
    <property type="component" value="Chromosome 06"/>
</dbReference>
<dbReference type="VEuPathDB" id="TriTrypDB:ADEAN_000375700"/>
<dbReference type="InterPro" id="IPR001650">
    <property type="entry name" value="Helicase_C-like"/>
</dbReference>
<evidence type="ECO:0000259" key="5">
    <source>
        <dbReference type="PROSITE" id="PS51192"/>
    </source>
</evidence>
<dbReference type="PANTHER" id="PTHR47961">
    <property type="entry name" value="DNA POLYMERASE THETA, PUTATIVE (AFU_ORTHOLOGUE AFUA_1G05260)-RELATED"/>
    <property type="match status" value="1"/>
</dbReference>
<dbReference type="InterPro" id="IPR014001">
    <property type="entry name" value="Helicase_ATP-bd"/>
</dbReference>
<feature type="domain" description="Helicase ATP-binding" evidence="5">
    <location>
        <begin position="30"/>
        <end position="238"/>
    </location>
</feature>
<dbReference type="EMBL" id="LR877150">
    <property type="protein sequence ID" value="CAD2216296.1"/>
    <property type="molecule type" value="Genomic_DNA"/>
</dbReference>
<dbReference type="GO" id="GO:0004386">
    <property type="term" value="F:helicase activity"/>
    <property type="evidence" value="ECO:0007669"/>
    <property type="project" value="UniProtKB-KW"/>
</dbReference>
<dbReference type="SMART" id="SM00490">
    <property type="entry name" value="HELICc"/>
    <property type="match status" value="1"/>
</dbReference>
<organism evidence="7 8">
    <name type="scientific">Angomonas deanei</name>
    <dbReference type="NCBI Taxonomy" id="59799"/>
    <lineage>
        <taxon>Eukaryota</taxon>
        <taxon>Discoba</taxon>
        <taxon>Euglenozoa</taxon>
        <taxon>Kinetoplastea</taxon>
        <taxon>Metakinetoplastina</taxon>
        <taxon>Trypanosomatida</taxon>
        <taxon>Trypanosomatidae</taxon>
        <taxon>Strigomonadinae</taxon>
        <taxon>Angomonas</taxon>
    </lineage>
</organism>
<keyword evidence="4" id="KW-0067">ATP-binding</keyword>
<dbReference type="SUPFAM" id="SSF52540">
    <property type="entry name" value="P-loop containing nucleoside triphosphate hydrolases"/>
    <property type="match status" value="1"/>
</dbReference>
<dbReference type="OrthoDB" id="5575at2759"/>
<evidence type="ECO:0000313" key="8">
    <source>
        <dbReference type="Proteomes" id="UP000515908"/>
    </source>
</evidence>
<dbReference type="GO" id="GO:0005524">
    <property type="term" value="F:ATP binding"/>
    <property type="evidence" value="ECO:0007669"/>
    <property type="project" value="UniProtKB-KW"/>
</dbReference>
<keyword evidence="1" id="KW-0547">Nucleotide-binding</keyword>
<evidence type="ECO:0000256" key="2">
    <source>
        <dbReference type="ARBA" id="ARBA00022801"/>
    </source>
</evidence>
<dbReference type="CDD" id="cd18795">
    <property type="entry name" value="SF2_C_Ski2"/>
    <property type="match status" value="1"/>
</dbReference>
<evidence type="ECO:0000256" key="3">
    <source>
        <dbReference type="ARBA" id="ARBA00022806"/>
    </source>
</evidence>
<name>A0A7G2C944_9TRYP</name>
<feature type="domain" description="Helicase C-terminal" evidence="6">
    <location>
        <begin position="270"/>
        <end position="464"/>
    </location>
</feature>
<dbReference type="GO" id="GO:0016787">
    <property type="term" value="F:hydrolase activity"/>
    <property type="evidence" value="ECO:0007669"/>
    <property type="project" value="UniProtKB-KW"/>
</dbReference>
<evidence type="ECO:0000259" key="6">
    <source>
        <dbReference type="PROSITE" id="PS51194"/>
    </source>
</evidence>
<evidence type="ECO:0000313" key="7">
    <source>
        <dbReference type="EMBL" id="CAD2216296.1"/>
    </source>
</evidence>
<dbReference type="PANTHER" id="PTHR47961:SF4">
    <property type="entry name" value="ACTIVATING SIGNAL COINTEGRATOR 1 COMPLEX SUBUNIT 3"/>
    <property type="match status" value="1"/>
</dbReference>
<dbReference type="InterPro" id="IPR050474">
    <property type="entry name" value="Hel308_SKI2-like"/>
</dbReference>
<dbReference type="InterPro" id="IPR011545">
    <property type="entry name" value="DEAD/DEAH_box_helicase_dom"/>
</dbReference>